<dbReference type="Proteomes" id="UP001152759">
    <property type="component" value="Chromosome 4"/>
</dbReference>
<evidence type="ECO:0000256" key="3">
    <source>
        <dbReference type="ARBA" id="ARBA00022946"/>
    </source>
</evidence>
<sequence length="201" mass="23487">MASNILIKWRQAFFSFEQHFRLTFGLQRFPDDLSVALTNNHPIPTNTSSRKEFSIKDIIGEGILWAVPKKRRTLERRQLRRFGMLDRHFKMLIPKTDIITCNVCGHDYERRHLCGNCYAKVKKETESIKEKIEAELGLEPVEQEVIVLYKGEKEQQPSEYWQGKRIVEIDKERPAWFSKNLMEKSTAGTSDCVDVKPTELA</sequence>
<dbReference type="PANTHER" id="PTHR21026:SF2">
    <property type="entry name" value="LARGE RIBOSOMAL SUBUNIT PROTEIN BL32M"/>
    <property type="match status" value="1"/>
</dbReference>
<dbReference type="InterPro" id="IPR051991">
    <property type="entry name" value="Mitoribosomal_protein_bL32"/>
</dbReference>
<dbReference type="Pfam" id="PF01783">
    <property type="entry name" value="Ribosomal_L32p"/>
    <property type="match status" value="1"/>
</dbReference>
<reference evidence="10" key="1">
    <citation type="submission" date="2021-12" db="EMBL/GenBank/DDBJ databases">
        <authorList>
            <person name="King R."/>
        </authorList>
    </citation>
    <scope>NUCLEOTIDE SEQUENCE</scope>
</reference>
<dbReference type="GO" id="GO:0005762">
    <property type="term" value="C:mitochondrial large ribosomal subunit"/>
    <property type="evidence" value="ECO:0007669"/>
    <property type="project" value="TreeGrafter"/>
</dbReference>
<evidence type="ECO:0000256" key="6">
    <source>
        <dbReference type="ARBA" id="ARBA00023274"/>
    </source>
</evidence>
<dbReference type="GO" id="GO:0003735">
    <property type="term" value="F:structural constituent of ribosome"/>
    <property type="evidence" value="ECO:0007669"/>
    <property type="project" value="TreeGrafter"/>
</dbReference>
<keyword evidence="5" id="KW-0496">Mitochondrion</keyword>
<comment type="similarity">
    <text evidence="2">Belongs to the bacterial ribosomal protein bL32 family.</text>
</comment>
<proteinExistence type="inferred from homology"/>
<organism evidence="10 11">
    <name type="scientific">Bemisia tabaci</name>
    <name type="common">Sweetpotato whitefly</name>
    <name type="synonym">Aleurodes tabaci</name>
    <dbReference type="NCBI Taxonomy" id="7038"/>
    <lineage>
        <taxon>Eukaryota</taxon>
        <taxon>Metazoa</taxon>
        <taxon>Ecdysozoa</taxon>
        <taxon>Arthropoda</taxon>
        <taxon>Hexapoda</taxon>
        <taxon>Insecta</taxon>
        <taxon>Pterygota</taxon>
        <taxon>Neoptera</taxon>
        <taxon>Paraneoptera</taxon>
        <taxon>Hemiptera</taxon>
        <taxon>Sternorrhyncha</taxon>
        <taxon>Aleyrodoidea</taxon>
        <taxon>Aleyrodidae</taxon>
        <taxon>Aleyrodinae</taxon>
        <taxon>Bemisia</taxon>
    </lineage>
</organism>
<gene>
    <name evidence="10" type="ORF">BEMITA_LOCUS8337</name>
</gene>
<dbReference type="KEGG" id="btab:109042589"/>
<dbReference type="AlphaFoldDB" id="A0A9P0ADL6"/>
<dbReference type="EMBL" id="OU963865">
    <property type="protein sequence ID" value="CAH0389520.1"/>
    <property type="molecule type" value="Genomic_DNA"/>
</dbReference>
<accession>A0A9P0ADL6</accession>
<evidence type="ECO:0000313" key="11">
    <source>
        <dbReference type="Proteomes" id="UP001152759"/>
    </source>
</evidence>
<protein>
    <recommendedName>
        <fullName evidence="7">Large ribosomal subunit protein bL32m</fullName>
    </recommendedName>
    <alternativeName>
        <fullName evidence="8">39S ribosomal protein L32, mitochondrial</fullName>
    </alternativeName>
</protein>
<evidence type="ECO:0000256" key="5">
    <source>
        <dbReference type="ARBA" id="ARBA00023128"/>
    </source>
</evidence>
<dbReference type="InterPro" id="IPR011332">
    <property type="entry name" value="Ribosomal_zn-bd"/>
</dbReference>
<comment type="subcellular location">
    <subcellularLocation>
        <location evidence="1">Mitochondrion</location>
    </subcellularLocation>
</comment>
<keyword evidence="3" id="KW-0809">Transit peptide</keyword>
<evidence type="ECO:0000256" key="9">
    <source>
        <dbReference type="ARBA" id="ARBA00045766"/>
    </source>
</evidence>
<keyword evidence="11" id="KW-1185">Reference proteome</keyword>
<dbReference type="GO" id="GO:0006412">
    <property type="term" value="P:translation"/>
    <property type="evidence" value="ECO:0007669"/>
    <property type="project" value="InterPro"/>
</dbReference>
<evidence type="ECO:0000256" key="7">
    <source>
        <dbReference type="ARBA" id="ARBA00039935"/>
    </source>
</evidence>
<evidence type="ECO:0000256" key="8">
    <source>
        <dbReference type="ARBA" id="ARBA00042577"/>
    </source>
</evidence>
<name>A0A9P0ADL6_BEMTA</name>
<dbReference type="SUPFAM" id="SSF57829">
    <property type="entry name" value="Zn-binding ribosomal proteins"/>
    <property type="match status" value="1"/>
</dbReference>
<evidence type="ECO:0000313" key="10">
    <source>
        <dbReference type="EMBL" id="CAH0389520.1"/>
    </source>
</evidence>
<dbReference type="PANTHER" id="PTHR21026">
    <property type="entry name" value="39S RIBOSOMAL PROTEIN L32, MITOCHONDRIAL"/>
    <property type="match status" value="1"/>
</dbReference>
<keyword evidence="6" id="KW-0687">Ribonucleoprotein</keyword>
<evidence type="ECO:0000256" key="4">
    <source>
        <dbReference type="ARBA" id="ARBA00022980"/>
    </source>
</evidence>
<evidence type="ECO:0000256" key="2">
    <source>
        <dbReference type="ARBA" id="ARBA00008560"/>
    </source>
</evidence>
<keyword evidence="4" id="KW-0689">Ribosomal protein</keyword>
<evidence type="ECO:0000256" key="1">
    <source>
        <dbReference type="ARBA" id="ARBA00004173"/>
    </source>
</evidence>
<comment type="function">
    <text evidence="9">Component of the mitochondrial large ribosomal subunit (mt-LSU). The mitochondrial ribosome (mitoribosome) is a large ribonucleoprotein complex responsible for the synthesis of proteins inside mitochondria.</text>
</comment>
<dbReference type="InterPro" id="IPR002677">
    <property type="entry name" value="Ribosomal_bL32"/>
</dbReference>